<dbReference type="Gene3D" id="3.40.140.10">
    <property type="entry name" value="Cytidine Deaminase, domain 2"/>
    <property type="match status" value="1"/>
</dbReference>
<dbReference type="Pfam" id="PF20582">
    <property type="entry name" value="UPF0758_N"/>
    <property type="match status" value="1"/>
</dbReference>
<keyword evidence="3" id="KW-0378">Hydrolase</keyword>
<protein>
    <recommendedName>
        <fullName evidence="7">MPN domain-containing protein</fullName>
    </recommendedName>
</protein>
<dbReference type="InterPro" id="IPR001405">
    <property type="entry name" value="UPF0758"/>
</dbReference>
<dbReference type="GO" id="GO:0006508">
    <property type="term" value="P:proteolysis"/>
    <property type="evidence" value="ECO:0007669"/>
    <property type="project" value="UniProtKB-KW"/>
</dbReference>
<dbReference type="NCBIfam" id="TIGR00608">
    <property type="entry name" value="radc"/>
    <property type="match status" value="1"/>
</dbReference>
<evidence type="ECO:0000313" key="8">
    <source>
        <dbReference type="EMBL" id="PJC82052.1"/>
    </source>
</evidence>
<organism evidence="8 9">
    <name type="scientific">Candidatus Roizmanbacteria bacterium CG_4_8_14_3_um_filter_36_10</name>
    <dbReference type="NCBI Taxonomy" id="1974834"/>
    <lineage>
        <taxon>Bacteria</taxon>
        <taxon>Candidatus Roizmaniibacteriota</taxon>
    </lineage>
</organism>
<dbReference type="InterPro" id="IPR037518">
    <property type="entry name" value="MPN"/>
</dbReference>
<dbReference type="EMBL" id="PFQK01000031">
    <property type="protein sequence ID" value="PJC82052.1"/>
    <property type="molecule type" value="Genomic_DNA"/>
</dbReference>
<dbReference type="AlphaFoldDB" id="A0A2M8GND9"/>
<keyword evidence="2" id="KW-0479">Metal-binding</keyword>
<evidence type="ECO:0000256" key="6">
    <source>
        <dbReference type="RuleBase" id="RU003797"/>
    </source>
</evidence>
<reference evidence="9" key="1">
    <citation type="submission" date="2017-09" db="EMBL/GenBank/DDBJ databases">
        <title>Depth-based differentiation of microbial function through sediment-hosted aquifers and enrichment of novel symbionts in the deep terrestrial subsurface.</title>
        <authorList>
            <person name="Probst A.J."/>
            <person name="Ladd B."/>
            <person name="Jarett J.K."/>
            <person name="Geller-Mcgrath D.E."/>
            <person name="Sieber C.M.K."/>
            <person name="Emerson J.B."/>
            <person name="Anantharaman K."/>
            <person name="Thomas B.C."/>
            <person name="Malmstrom R."/>
            <person name="Stieglmeier M."/>
            <person name="Klingl A."/>
            <person name="Woyke T."/>
            <person name="Ryan C.M."/>
            <person name="Banfield J.F."/>
        </authorList>
    </citation>
    <scope>NUCLEOTIDE SEQUENCE [LARGE SCALE GENOMIC DNA]</scope>
</reference>
<keyword evidence="1" id="KW-0645">Protease</keyword>
<comment type="similarity">
    <text evidence="6">Belongs to the UPF0758 family.</text>
</comment>
<dbReference type="CDD" id="cd08071">
    <property type="entry name" value="MPN_DUF2466"/>
    <property type="match status" value="1"/>
</dbReference>
<dbReference type="GO" id="GO:0008237">
    <property type="term" value="F:metallopeptidase activity"/>
    <property type="evidence" value="ECO:0007669"/>
    <property type="project" value="UniProtKB-KW"/>
</dbReference>
<dbReference type="InterPro" id="IPR025657">
    <property type="entry name" value="RadC_JAB"/>
</dbReference>
<keyword evidence="4" id="KW-0862">Zinc</keyword>
<evidence type="ECO:0000313" key="9">
    <source>
        <dbReference type="Proteomes" id="UP000229370"/>
    </source>
</evidence>
<evidence type="ECO:0000259" key="7">
    <source>
        <dbReference type="PROSITE" id="PS50249"/>
    </source>
</evidence>
<dbReference type="Proteomes" id="UP000229370">
    <property type="component" value="Unassembled WGS sequence"/>
</dbReference>
<evidence type="ECO:0000256" key="3">
    <source>
        <dbReference type="ARBA" id="ARBA00022801"/>
    </source>
</evidence>
<dbReference type="GO" id="GO:0046872">
    <property type="term" value="F:metal ion binding"/>
    <property type="evidence" value="ECO:0007669"/>
    <property type="project" value="UniProtKB-KW"/>
</dbReference>
<dbReference type="InterPro" id="IPR020891">
    <property type="entry name" value="UPF0758_CS"/>
</dbReference>
<dbReference type="SUPFAM" id="SSF47781">
    <property type="entry name" value="RuvA domain 2-like"/>
    <property type="match status" value="1"/>
</dbReference>
<dbReference type="NCBIfam" id="NF000642">
    <property type="entry name" value="PRK00024.1"/>
    <property type="match status" value="1"/>
</dbReference>
<dbReference type="PROSITE" id="PS50249">
    <property type="entry name" value="MPN"/>
    <property type="match status" value="1"/>
</dbReference>
<comment type="caution">
    <text evidence="8">The sequence shown here is derived from an EMBL/GenBank/DDBJ whole genome shotgun (WGS) entry which is preliminary data.</text>
</comment>
<keyword evidence="5" id="KW-0482">Metalloprotease</keyword>
<dbReference type="Pfam" id="PF04002">
    <property type="entry name" value="RadC"/>
    <property type="match status" value="1"/>
</dbReference>
<dbReference type="PANTHER" id="PTHR30471">
    <property type="entry name" value="DNA REPAIR PROTEIN RADC"/>
    <property type="match status" value="1"/>
</dbReference>
<name>A0A2M8GND9_9BACT</name>
<dbReference type="InterPro" id="IPR010994">
    <property type="entry name" value="RuvA_2-like"/>
</dbReference>
<gene>
    <name evidence="8" type="ORF">CO007_01500</name>
</gene>
<dbReference type="PROSITE" id="PS01302">
    <property type="entry name" value="UPF0758"/>
    <property type="match status" value="1"/>
</dbReference>
<dbReference type="PANTHER" id="PTHR30471:SF3">
    <property type="entry name" value="UPF0758 PROTEIN YEES-RELATED"/>
    <property type="match status" value="1"/>
</dbReference>
<evidence type="ECO:0000256" key="4">
    <source>
        <dbReference type="ARBA" id="ARBA00022833"/>
    </source>
</evidence>
<feature type="domain" description="MPN" evidence="7">
    <location>
        <begin position="99"/>
        <end position="220"/>
    </location>
</feature>
<proteinExistence type="inferred from homology"/>
<dbReference type="InterPro" id="IPR046778">
    <property type="entry name" value="UPF0758_N"/>
</dbReference>
<accession>A0A2M8GND9</accession>
<evidence type="ECO:0000256" key="2">
    <source>
        <dbReference type="ARBA" id="ARBA00022723"/>
    </source>
</evidence>
<sequence>MKIKDLPRVDRPREKLLRYGPRKLNNSELVAIILGSGQKGENAIDLAKKLLRKFPNSQLSNTSIKHLIEVPGIGKTKAGQIVACFELGKRLLKNKRFKLVLSPKDVWNELQDVRGNKKEYFIIFYLDIGNQIIKKETVSIGNLNTSIVHPREVFEPAITNFAAQIIIAHNHPSGNDRPSEEDIALTQKLIKAGEILGIEVVDHVIVTTSHYFSFKEKGLIKIND</sequence>
<evidence type="ECO:0000256" key="1">
    <source>
        <dbReference type="ARBA" id="ARBA00022670"/>
    </source>
</evidence>
<evidence type="ECO:0000256" key="5">
    <source>
        <dbReference type="ARBA" id="ARBA00023049"/>
    </source>
</evidence>